<dbReference type="Proteomes" id="UP000277896">
    <property type="component" value="Chromosome"/>
</dbReference>
<dbReference type="GO" id="GO:0008168">
    <property type="term" value="F:methyltransferase activity"/>
    <property type="evidence" value="ECO:0007669"/>
    <property type="project" value="UniProtKB-KW"/>
</dbReference>
<evidence type="ECO:0000313" key="3">
    <source>
        <dbReference type="EMBL" id="TBX40119.1"/>
    </source>
</evidence>
<proteinExistence type="predicted"/>
<dbReference type="PANTHER" id="PTHR43844:SF1">
    <property type="entry name" value="METHIONINE SYNTHASE"/>
    <property type="match status" value="1"/>
</dbReference>
<dbReference type="EMBL" id="SEHH01000082">
    <property type="protein sequence ID" value="TBX40119.1"/>
    <property type="molecule type" value="Genomic_DNA"/>
</dbReference>
<dbReference type="RefSeq" id="WP_021730771.1">
    <property type="nucleotide sequence ID" value="NZ_AVAI01000062.1"/>
</dbReference>
<keyword evidence="4" id="KW-1185">Reference proteome</keyword>
<evidence type="ECO:0000313" key="4">
    <source>
        <dbReference type="Proteomes" id="UP000236162"/>
    </source>
</evidence>
<keyword evidence="2" id="KW-0808">Transferase</keyword>
<dbReference type="AlphaFoldDB" id="A0A2I9CMU1"/>
<organism evidence="3 6">
    <name type="scientific">Lactiplantibacillus paraplantarum</name>
    <dbReference type="NCBI Taxonomy" id="60520"/>
    <lineage>
        <taxon>Bacteria</taxon>
        <taxon>Bacillati</taxon>
        <taxon>Bacillota</taxon>
        <taxon>Bacilli</taxon>
        <taxon>Lactobacillales</taxon>
        <taxon>Lactobacillaceae</taxon>
        <taxon>Lactiplantibacillus</taxon>
    </lineage>
</organism>
<protein>
    <submittedName>
        <fullName evidence="2">5-methyltetrahydropteroyltriglutamate--homocysteine methyltransferase</fullName>
    </submittedName>
    <submittedName>
        <fullName evidence="3">Methionine synthase</fullName>
    </submittedName>
</protein>
<evidence type="ECO:0000313" key="1">
    <source>
        <dbReference type="EMBL" id="AYJ39429.1"/>
    </source>
</evidence>
<dbReference type="GO" id="GO:0032259">
    <property type="term" value="P:methylation"/>
    <property type="evidence" value="ECO:0007669"/>
    <property type="project" value="UniProtKB-KW"/>
</dbReference>
<evidence type="ECO:0000313" key="5">
    <source>
        <dbReference type="Proteomes" id="UP000277896"/>
    </source>
</evidence>
<sequence length="224" mass="24704">MEMGALMTVVKRRIHNWHVAGSRRGYLQRKLTTLNVSATGLKNVEDAAFIHHIQKPVNSGESRNQNWWHLNFFWGLQGIGRASTPQTPALALTGKISGFNHPAVAHFEFMRDQISGGVVDKQILPAPTLCLAELKRPANATALSQVYQSDSEMVHDLAAAYHQIMSDLYQAGARQIQLNSCALGGRQVMTITELSTQVSQEAVHNLPADLCVQWHVTHGNCCSV</sequence>
<gene>
    <name evidence="2" type="primary">metE_2</name>
    <name evidence="3" type="ORF">EUZ87_11365</name>
    <name evidence="1" type="ORF">LP667_11735</name>
    <name evidence="2" type="ORF">LPPLD21_01921</name>
</gene>
<dbReference type="Proteomes" id="UP000292648">
    <property type="component" value="Unassembled WGS sequence"/>
</dbReference>
<reference evidence="1 5" key="2">
    <citation type="submission" date="2018-10" db="EMBL/GenBank/DDBJ databases">
        <title>Genome seuquencing of Lactobacillus species.</title>
        <authorList>
            <person name="Baek C."/>
            <person name="Yi H."/>
        </authorList>
    </citation>
    <scope>NUCLEOTIDE SEQUENCE [LARGE SCALE GENOMIC DNA]</scope>
    <source>
        <strain evidence="1 5">DSM 10667</strain>
    </source>
</reference>
<name>A0A2I9CMU1_9LACO</name>
<dbReference type="SUPFAM" id="SSF51726">
    <property type="entry name" value="UROD/MetE-like"/>
    <property type="match status" value="1"/>
</dbReference>
<evidence type="ECO:0000313" key="6">
    <source>
        <dbReference type="Proteomes" id="UP000292648"/>
    </source>
</evidence>
<dbReference type="EMBL" id="CP032744">
    <property type="protein sequence ID" value="AYJ39429.1"/>
    <property type="molecule type" value="Genomic_DNA"/>
</dbReference>
<dbReference type="EMBL" id="BDOR01000010">
    <property type="protein sequence ID" value="GBF02373.1"/>
    <property type="molecule type" value="Genomic_DNA"/>
</dbReference>
<keyword evidence="2" id="KW-0489">Methyltransferase</keyword>
<dbReference type="PANTHER" id="PTHR43844">
    <property type="entry name" value="METHIONINE SYNTHASE"/>
    <property type="match status" value="1"/>
</dbReference>
<evidence type="ECO:0000313" key="2">
    <source>
        <dbReference type="EMBL" id="GBF02373.1"/>
    </source>
</evidence>
<dbReference type="InterPro" id="IPR038071">
    <property type="entry name" value="UROD/MetE-like_sf"/>
</dbReference>
<accession>A0A2I9CMU1</accession>
<dbReference type="Gene3D" id="3.20.20.210">
    <property type="match status" value="1"/>
</dbReference>
<dbReference type="Proteomes" id="UP000236162">
    <property type="component" value="Unassembled WGS sequence"/>
</dbReference>
<reference evidence="3 6" key="3">
    <citation type="submission" date="2019-01" db="EMBL/GenBank/DDBJ databases">
        <title>Draft genome sequence of Lactobacillus paraplantarum OSY-TC318, a Producer of the novel lantibiotic Paraplantaracin TC318.</title>
        <authorList>
            <person name="Hussein W.E."/>
            <person name="Huang E."/>
            <person name="Yousef A.E."/>
        </authorList>
    </citation>
    <scope>NUCLEOTIDE SEQUENCE [LARGE SCALE GENOMIC DNA]</scope>
    <source>
        <strain evidence="3 6">OSY-TC318</strain>
    </source>
</reference>
<reference evidence="2 4" key="1">
    <citation type="submission" date="2017-04" db="EMBL/GenBank/DDBJ databases">
        <title>In vitro and in silico characterization of Lactobacillus paraplantarum D2-1, a starter culture for soymilk fermentation.</title>
        <authorList>
            <person name="Endo A."/>
            <person name="Sasaki F."/>
            <person name="Maeno S."/>
            <person name="Kanesaki Y."/>
            <person name="Kubota E."/>
            <person name="Torres G.A."/>
            <person name="Tomita S."/>
            <person name="Nakagawa J."/>
        </authorList>
    </citation>
    <scope>NUCLEOTIDE SEQUENCE [LARGE SCALE GENOMIC DNA]</scope>
    <source>
        <strain evidence="2 4">D2-1</strain>
    </source>
</reference>